<name>A0A177YC63_9NOCA</name>
<dbReference type="InterPro" id="IPR051907">
    <property type="entry name" value="DoxX-like_oxidoreductase"/>
</dbReference>
<organism evidence="9 10">
    <name type="scientific">Rhodococcoides kyotonense</name>
    <dbReference type="NCBI Taxonomy" id="398843"/>
    <lineage>
        <taxon>Bacteria</taxon>
        <taxon>Bacillati</taxon>
        <taxon>Actinomycetota</taxon>
        <taxon>Actinomycetes</taxon>
        <taxon>Mycobacteriales</taxon>
        <taxon>Nocardiaceae</taxon>
        <taxon>Rhodococcoides</taxon>
    </lineage>
</organism>
<dbReference type="Pfam" id="PF07681">
    <property type="entry name" value="DoxX"/>
    <property type="match status" value="1"/>
</dbReference>
<evidence type="ECO:0000256" key="1">
    <source>
        <dbReference type="ARBA" id="ARBA00004651"/>
    </source>
</evidence>
<feature type="region of interest" description="Disordered" evidence="7">
    <location>
        <begin position="1"/>
        <end position="119"/>
    </location>
</feature>
<evidence type="ECO:0000313" key="10">
    <source>
        <dbReference type="Proteomes" id="UP000077519"/>
    </source>
</evidence>
<feature type="transmembrane region" description="Helical" evidence="8">
    <location>
        <begin position="198"/>
        <end position="220"/>
    </location>
</feature>
<dbReference type="Proteomes" id="UP000077519">
    <property type="component" value="Unassembled WGS sequence"/>
</dbReference>
<evidence type="ECO:0000256" key="6">
    <source>
        <dbReference type="ARBA" id="ARBA00023136"/>
    </source>
</evidence>
<dbReference type="AlphaFoldDB" id="A0A177YC63"/>
<gene>
    <name evidence="9" type="ORF">A3K89_07760</name>
</gene>
<feature type="compositionally biased region" description="Basic and acidic residues" evidence="7">
    <location>
        <begin position="1"/>
        <end position="13"/>
    </location>
</feature>
<comment type="caution">
    <text evidence="9">The sequence shown here is derived from an EMBL/GenBank/DDBJ whole genome shotgun (WGS) entry which is preliminary data.</text>
</comment>
<reference evidence="9 10" key="1">
    <citation type="submission" date="2016-03" db="EMBL/GenBank/DDBJ databases">
        <title>Genome sequence of Rhodococcus kyotonensis KB10.</title>
        <authorList>
            <person name="Jeong H."/>
            <person name="Hong C.E."/>
            <person name="Jo S.H."/>
            <person name="Park J.M."/>
        </authorList>
    </citation>
    <scope>NUCLEOTIDE SEQUENCE [LARGE SCALE GENOMIC DNA]</scope>
    <source>
        <strain evidence="9 10">KB10</strain>
    </source>
</reference>
<evidence type="ECO:0000256" key="7">
    <source>
        <dbReference type="SAM" id="MobiDB-lite"/>
    </source>
</evidence>
<evidence type="ECO:0000256" key="5">
    <source>
        <dbReference type="ARBA" id="ARBA00022989"/>
    </source>
</evidence>
<dbReference type="PANTHER" id="PTHR33452:SF1">
    <property type="entry name" value="INNER MEMBRANE PROTEIN YPHA-RELATED"/>
    <property type="match status" value="1"/>
</dbReference>
<keyword evidence="3" id="KW-1003">Cell membrane</keyword>
<comment type="similarity">
    <text evidence="2">Belongs to the DoxX family.</text>
</comment>
<feature type="transmembrane region" description="Helical" evidence="8">
    <location>
        <begin position="273"/>
        <end position="293"/>
    </location>
</feature>
<keyword evidence="5 8" id="KW-1133">Transmembrane helix</keyword>
<sequence length="301" mass="31374">MTDKPRDSDKPDSGYEPASSPYDQPTEQIQQPPKARPASGDSNKLPRTDDDLDFGSSTASYPTEQLPAFRPSKYEEPTPSDTGSSYSDKPTEVFDRSQTSAPVSPAPSVSPAASAPEPVVRTETVQIPAKRGTLDLGLLLLRLAVGGIFLVHGLQKLVGLWNGPGLDGFRGLLEDTGYEQANILAIAGAVGETAGGALLILGLATPFAGAAVLGVMINAWCFKQAADPGLQFFAPNGVEYESLLGVAAAAIILTGPGKIALDGRRGWATRPRFGSFLALLLGIAGGVCIWIFLNGANPIAA</sequence>
<accession>A0A177YC63</accession>
<keyword evidence="10" id="KW-1185">Reference proteome</keyword>
<evidence type="ECO:0000256" key="2">
    <source>
        <dbReference type="ARBA" id="ARBA00006679"/>
    </source>
</evidence>
<protein>
    <submittedName>
        <fullName evidence="9">DoxX family protein</fullName>
    </submittedName>
</protein>
<evidence type="ECO:0000256" key="4">
    <source>
        <dbReference type="ARBA" id="ARBA00022692"/>
    </source>
</evidence>
<evidence type="ECO:0000256" key="8">
    <source>
        <dbReference type="SAM" id="Phobius"/>
    </source>
</evidence>
<feature type="compositionally biased region" description="Polar residues" evidence="7">
    <location>
        <begin position="21"/>
        <end position="31"/>
    </location>
</feature>
<keyword evidence="6 8" id="KW-0472">Membrane</keyword>
<feature type="compositionally biased region" description="Polar residues" evidence="7">
    <location>
        <begin position="79"/>
        <end position="88"/>
    </location>
</feature>
<evidence type="ECO:0000313" key="9">
    <source>
        <dbReference type="EMBL" id="OAK52678.1"/>
    </source>
</evidence>
<evidence type="ECO:0000256" key="3">
    <source>
        <dbReference type="ARBA" id="ARBA00022475"/>
    </source>
</evidence>
<dbReference type="PANTHER" id="PTHR33452">
    <property type="entry name" value="OXIDOREDUCTASE CATD-RELATED"/>
    <property type="match status" value="1"/>
</dbReference>
<dbReference type="GO" id="GO:0005886">
    <property type="term" value="C:plasma membrane"/>
    <property type="evidence" value="ECO:0007669"/>
    <property type="project" value="UniProtKB-SubCell"/>
</dbReference>
<dbReference type="RefSeq" id="WP_068428434.1">
    <property type="nucleotide sequence ID" value="NZ_LVHI01000023.1"/>
</dbReference>
<proteinExistence type="inferred from homology"/>
<comment type="subcellular location">
    <subcellularLocation>
        <location evidence="1">Cell membrane</location>
        <topology evidence="1">Multi-pass membrane protein</topology>
    </subcellularLocation>
</comment>
<keyword evidence="4 8" id="KW-0812">Transmembrane</keyword>
<dbReference type="InterPro" id="IPR032808">
    <property type="entry name" value="DoxX"/>
</dbReference>
<dbReference type="EMBL" id="LVHI01000023">
    <property type="protein sequence ID" value="OAK52678.1"/>
    <property type="molecule type" value="Genomic_DNA"/>
</dbReference>
<feature type="compositionally biased region" description="Low complexity" evidence="7">
    <location>
        <begin position="100"/>
        <end position="119"/>
    </location>
</feature>